<evidence type="ECO:0000313" key="14">
    <source>
        <dbReference type="EMBL" id="NYJ05032.1"/>
    </source>
</evidence>
<feature type="region of interest" description="Disordered" evidence="11">
    <location>
        <begin position="50"/>
        <end position="72"/>
    </location>
</feature>
<keyword evidence="6" id="KW-0812">Transmembrane</keyword>
<dbReference type="PROSITE" id="PS50885">
    <property type="entry name" value="HAMP"/>
    <property type="match status" value="1"/>
</dbReference>
<evidence type="ECO:0000256" key="1">
    <source>
        <dbReference type="ARBA" id="ARBA00000085"/>
    </source>
</evidence>
<dbReference type="Gene3D" id="3.30.565.10">
    <property type="entry name" value="Histidine kinase-like ATPase, C-terminal domain"/>
    <property type="match status" value="1"/>
</dbReference>
<dbReference type="InterPro" id="IPR036097">
    <property type="entry name" value="HisK_dim/P_sf"/>
</dbReference>
<protein>
    <recommendedName>
        <fullName evidence="3">histidine kinase</fullName>
        <ecNumber evidence="3">2.7.13.3</ecNumber>
    </recommendedName>
</protein>
<dbReference type="Gene3D" id="1.10.287.130">
    <property type="match status" value="1"/>
</dbReference>
<dbReference type="SUPFAM" id="SSF47384">
    <property type="entry name" value="Homodimeric domain of signal transducing histidine kinase"/>
    <property type="match status" value="1"/>
</dbReference>
<evidence type="ECO:0000256" key="11">
    <source>
        <dbReference type="SAM" id="MobiDB-lite"/>
    </source>
</evidence>
<dbReference type="Proteomes" id="UP000541969">
    <property type="component" value="Unassembled WGS sequence"/>
</dbReference>
<dbReference type="Gene3D" id="6.10.340.10">
    <property type="match status" value="1"/>
</dbReference>
<dbReference type="SMART" id="SM00304">
    <property type="entry name" value="HAMP"/>
    <property type="match status" value="1"/>
</dbReference>
<keyword evidence="8" id="KW-1133">Transmembrane helix</keyword>
<dbReference type="PANTHER" id="PTHR45436">
    <property type="entry name" value="SENSOR HISTIDINE KINASE YKOH"/>
    <property type="match status" value="1"/>
</dbReference>
<dbReference type="PROSITE" id="PS50109">
    <property type="entry name" value="HIS_KIN"/>
    <property type="match status" value="1"/>
</dbReference>
<dbReference type="InterPro" id="IPR004358">
    <property type="entry name" value="Sig_transdc_His_kin-like_C"/>
</dbReference>
<dbReference type="InterPro" id="IPR050428">
    <property type="entry name" value="TCS_sensor_his_kinase"/>
</dbReference>
<dbReference type="InterPro" id="IPR005467">
    <property type="entry name" value="His_kinase_dom"/>
</dbReference>
<dbReference type="EC" id="2.7.13.3" evidence="3"/>
<dbReference type="CDD" id="cd00082">
    <property type="entry name" value="HisKA"/>
    <property type="match status" value="1"/>
</dbReference>
<feature type="domain" description="Histidine kinase" evidence="12">
    <location>
        <begin position="263"/>
        <end position="481"/>
    </location>
</feature>
<sequence>MRARLLWTFLVPLGVVLVLVGVVSTAALRHELISQVDSQLTSALARSSSAVGGYDHDDEGPPPSGDNDPLAVRGQGAGTLVVRTVADGRAQGAVLTEGGGYHYLSDAQCLVVAHVPTDGEAHTVDLGEDLGHYRVVASHGPDGGVVITGLPLGRSFDAVSNLVTVEVIAGLAGLLAAAVAGVLVIRRTLRPLEHVAATATRVTELPLASGEVTLAERVPETDTDPRTEVGRVGTALNRLLDHVEESLHARQASETQVRQFVADASHELRTPLASIRGYAEFFHRQQTDGRPPTDEDVAHMLRRVEAESLRMSALVDDLLLLARLDAGRDLELGEVDLTVLVVDAVSDARVAGPGHHWAADVPPVAVLLSGDAARLHQVVANLLANVRTHTPEGTTATARLTVEGGTAVLQVIDDGPGIPLQQQKQVFERFARGDASRSRAAGSTGLGLAIVAAVVAAHDGTVAVHSRPGRTEFTVRLPGAVFGRPEAESVDTDDAPLP</sequence>
<dbReference type="FunFam" id="1.10.287.130:FF:000001">
    <property type="entry name" value="Two-component sensor histidine kinase"/>
    <property type="match status" value="1"/>
</dbReference>
<comment type="subcellular location">
    <subcellularLocation>
        <location evidence="2">Cell membrane</location>
    </subcellularLocation>
</comment>
<evidence type="ECO:0000259" key="13">
    <source>
        <dbReference type="PROSITE" id="PS50885"/>
    </source>
</evidence>
<dbReference type="AlphaFoldDB" id="A0A853CEN1"/>
<evidence type="ECO:0000256" key="8">
    <source>
        <dbReference type="ARBA" id="ARBA00022989"/>
    </source>
</evidence>
<dbReference type="InterPro" id="IPR036890">
    <property type="entry name" value="HATPase_C_sf"/>
</dbReference>
<evidence type="ECO:0000313" key="15">
    <source>
        <dbReference type="Proteomes" id="UP000541969"/>
    </source>
</evidence>
<dbReference type="PRINTS" id="PR00344">
    <property type="entry name" value="BCTRLSENSOR"/>
</dbReference>
<evidence type="ECO:0000256" key="10">
    <source>
        <dbReference type="ARBA" id="ARBA00023136"/>
    </source>
</evidence>
<proteinExistence type="predicted"/>
<evidence type="ECO:0000256" key="4">
    <source>
        <dbReference type="ARBA" id="ARBA00022553"/>
    </source>
</evidence>
<dbReference type="Pfam" id="PF00672">
    <property type="entry name" value="HAMP"/>
    <property type="match status" value="1"/>
</dbReference>
<dbReference type="RefSeq" id="WP_179715670.1">
    <property type="nucleotide sequence ID" value="NZ_JACBZT010000001.1"/>
</dbReference>
<accession>A0A853CEN1</accession>
<evidence type="ECO:0000256" key="9">
    <source>
        <dbReference type="ARBA" id="ARBA00023012"/>
    </source>
</evidence>
<evidence type="ECO:0000256" key="2">
    <source>
        <dbReference type="ARBA" id="ARBA00004236"/>
    </source>
</evidence>
<evidence type="ECO:0000256" key="5">
    <source>
        <dbReference type="ARBA" id="ARBA00022679"/>
    </source>
</evidence>
<keyword evidence="10" id="KW-0472">Membrane</keyword>
<dbReference type="CDD" id="cd00075">
    <property type="entry name" value="HATPase"/>
    <property type="match status" value="1"/>
</dbReference>
<dbReference type="SMART" id="SM00388">
    <property type="entry name" value="HisKA"/>
    <property type="match status" value="1"/>
</dbReference>
<dbReference type="SMART" id="SM00387">
    <property type="entry name" value="HATPase_c"/>
    <property type="match status" value="1"/>
</dbReference>
<keyword evidence="7 14" id="KW-0418">Kinase</keyword>
<dbReference type="Pfam" id="PF00512">
    <property type="entry name" value="HisKA"/>
    <property type="match status" value="1"/>
</dbReference>
<evidence type="ECO:0000256" key="3">
    <source>
        <dbReference type="ARBA" id="ARBA00012438"/>
    </source>
</evidence>
<name>A0A853CEN1_9ACTN</name>
<evidence type="ECO:0000256" key="6">
    <source>
        <dbReference type="ARBA" id="ARBA00022692"/>
    </source>
</evidence>
<gene>
    <name evidence="14" type="ORF">GGQ55_001310</name>
</gene>
<dbReference type="InterPro" id="IPR003594">
    <property type="entry name" value="HATPase_dom"/>
</dbReference>
<dbReference type="SUPFAM" id="SSF55874">
    <property type="entry name" value="ATPase domain of HSP90 chaperone/DNA topoisomerase II/histidine kinase"/>
    <property type="match status" value="1"/>
</dbReference>
<dbReference type="GO" id="GO:0000155">
    <property type="term" value="F:phosphorelay sensor kinase activity"/>
    <property type="evidence" value="ECO:0007669"/>
    <property type="project" value="InterPro"/>
</dbReference>
<dbReference type="GO" id="GO:0005886">
    <property type="term" value="C:plasma membrane"/>
    <property type="evidence" value="ECO:0007669"/>
    <property type="project" value="UniProtKB-SubCell"/>
</dbReference>
<keyword evidence="9" id="KW-0902">Two-component regulatory system</keyword>
<comment type="caution">
    <text evidence="14">The sequence shown here is derived from an EMBL/GenBank/DDBJ whole genome shotgun (WGS) entry which is preliminary data.</text>
</comment>
<dbReference type="InterPro" id="IPR003660">
    <property type="entry name" value="HAMP_dom"/>
</dbReference>
<feature type="domain" description="HAMP" evidence="13">
    <location>
        <begin position="186"/>
        <end position="248"/>
    </location>
</feature>
<dbReference type="EMBL" id="JACBZT010000001">
    <property type="protein sequence ID" value="NYJ05032.1"/>
    <property type="molecule type" value="Genomic_DNA"/>
</dbReference>
<dbReference type="PANTHER" id="PTHR45436:SF5">
    <property type="entry name" value="SENSOR HISTIDINE KINASE TRCS"/>
    <property type="match status" value="1"/>
</dbReference>
<evidence type="ECO:0000256" key="7">
    <source>
        <dbReference type="ARBA" id="ARBA00022777"/>
    </source>
</evidence>
<keyword evidence="5 14" id="KW-0808">Transferase</keyword>
<evidence type="ECO:0000259" key="12">
    <source>
        <dbReference type="PROSITE" id="PS50109"/>
    </source>
</evidence>
<reference evidence="14 15" key="1">
    <citation type="submission" date="2020-07" db="EMBL/GenBank/DDBJ databases">
        <title>Sequencing the genomes of 1000 actinobacteria strains.</title>
        <authorList>
            <person name="Klenk H.-P."/>
        </authorList>
    </citation>
    <scope>NUCLEOTIDE SEQUENCE [LARGE SCALE GENOMIC DNA]</scope>
    <source>
        <strain evidence="14 15">DSM 104001</strain>
    </source>
</reference>
<dbReference type="InterPro" id="IPR003661">
    <property type="entry name" value="HisK_dim/P_dom"/>
</dbReference>
<dbReference type="Pfam" id="PF02518">
    <property type="entry name" value="HATPase_c"/>
    <property type="match status" value="1"/>
</dbReference>
<organism evidence="14 15">
    <name type="scientific">Petropleomorpha daqingensis</name>
    <dbReference type="NCBI Taxonomy" id="2026353"/>
    <lineage>
        <taxon>Bacteria</taxon>
        <taxon>Bacillati</taxon>
        <taxon>Actinomycetota</taxon>
        <taxon>Actinomycetes</taxon>
        <taxon>Geodermatophilales</taxon>
        <taxon>Geodermatophilaceae</taxon>
        <taxon>Petropleomorpha</taxon>
    </lineage>
</organism>
<keyword evidence="15" id="KW-1185">Reference proteome</keyword>
<keyword evidence="4" id="KW-0597">Phosphoprotein</keyword>
<comment type="catalytic activity">
    <reaction evidence="1">
        <text>ATP + protein L-histidine = ADP + protein N-phospho-L-histidine.</text>
        <dbReference type="EC" id="2.7.13.3"/>
    </reaction>
</comment>